<comment type="similarity">
    <text evidence="1">Belongs to the peptidase A1 family.</text>
</comment>
<dbReference type="PANTHER" id="PTHR47966">
    <property type="entry name" value="BETA-SITE APP-CLEAVING ENZYME, ISOFORM A-RELATED"/>
    <property type="match status" value="1"/>
</dbReference>
<accession>A0A9W7DIK6</accession>
<feature type="chain" id="PRO_5040910993" evidence="3">
    <location>
        <begin position="21"/>
        <end position="170"/>
    </location>
</feature>
<dbReference type="GO" id="GO:0004190">
    <property type="term" value="F:aspartic-type endopeptidase activity"/>
    <property type="evidence" value="ECO:0007669"/>
    <property type="project" value="InterPro"/>
</dbReference>
<keyword evidence="6" id="KW-1185">Reference proteome</keyword>
<dbReference type="InterPro" id="IPR033121">
    <property type="entry name" value="PEPTIDASE_A1"/>
</dbReference>
<comment type="caution">
    <text evidence="5">The sequence shown here is derived from an EMBL/GenBank/DDBJ whole genome shotgun (WGS) entry which is preliminary data.</text>
</comment>
<dbReference type="InterPro" id="IPR001461">
    <property type="entry name" value="Aspartic_peptidase_A1"/>
</dbReference>
<dbReference type="AlphaFoldDB" id="A0A9W7DIK6"/>
<dbReference type="Proteomes" id="UP001165063">
    <property type="component" value="Unassembled WGS sequence"/>
</dbReference>
<dbReference type="Gene3D" id="2.40.70.10">
    <property type="entry name" value="Acid Proteases"/>
    <property type="match status" value="1"/>
</dbReference>
<gene>
    <name evidence="5" type="ORF">Amon01_000598100</name>
</gene>
<dbReference type="OrthoDB" id="2747330at2759"/>
<evidence type="ECO:0000313" key="6">
    <source>
        <dbReference type="Proteomes" id="UP001165063"/>
    </source>
</evidence>
<dbReference type="SUPFAM" id="SSF50630">
    <property type="entry name" value="Acid proteases"/>
    <property type="match status" value="1"/>
</dbReference>
<sequence>MKFVTAFSLFFLLAIQSVSSMPISLQNSESESVKKFIRLNTYKTTASTSTKRLVRRQNEDVEQTLDNSNDEAYYIDLEVGSNKQKITAQLDTGSSDFFVFGSNEANCGDTSKADCATYGQFNSSSSTTFKKLNGVSLDTSYGSGAGATGYVGTDNVWPQLLVLDINVYLP</sequence>
<name>A0A9W7DIK6_AMBMO</name>
<dbReference type="Pfam" id="PF00026">
    <property type="entry name" value="Asp"/>
    <property type="match status" value="1"/>
</dbReference>
<organism evidence="5 6">
    <name type="scientific">Ambrosiozyma monospora</name>
    <name type="common">Yeast</name>
    <name type="synonym">Endomycopsis monosporus</name>
    <dbReference type="NCBI Taxonomy" id="43982"/>
    <lineage>
        <taxon>Eukaryota</taxon>
        <taxon>Fungi</taxon>
        <taxon>Dikarya</taxon>
        <taxon>Ascomycota</taxon>
        <taxon>Saccharomycotina</taxon>
        <taxon>Pichiomycetes</taxon>
        <taxon>Pichiales</taxon>
        <taxon>Pichiaceae</taxon>
        <taxon>Ambrosiozyma</taxon>
    </lineage>
</organism>
<feature type="domain" description="Peptidase A1" evidence="4">
    <location>
        <begin position="73"/>
        <end position="170"/>
    </location>
</feature>
<keyword evidence="3" id="KW-0732">Signal</keyword>
<evidence type="ECO:0000256" key="2">
    <source>
        <dbReference type="ARBA" id="ARBA00023157"/>
    </source>
</evidence>
<keyword evidence="2" id="KW-1015">Disulfide bond</keyword>
<dbReference type="PROSITE" id="PS51767">
    <property type="entry name" value="PEPTIDASE_A1"/>
    <property type="match status" value="1"/>
</dbReference>
<evidence type="ECO:0000256" key="1">
    <source>
        <dbReference type="ARBA" id="ARBA00007447"/>
    </source>
</evidence>
<dbReference type="EMBL" id="BSXU01003589">
    <property type="protein sequence ID" value="GMG40206.1"/>
    <property type="molecule type" value="Genomic_DNA"/>
</dbReference>
<evidence type="ECO:0000259" key="4">
    <source>
        <dbReference type="PROSITE" id="PS51767"/>
    </source>
</evidence>
<dbReference type="PANTHER" id="PTHR47966:SF65">
    <property type="entry name" value="ASPARTIC-TYPE ENDOPEPTIDASE"/>
    <property type="match status" value="1"/>
</dbReference>
<evidence type="ECO:0000256" key="3">
    <source>
        <dbReference type="SAM" id="SignalP"/>
    </source>
</evidence>
<evidence type="ECO:0000313" key="5">
    <source>
        <dbReference type="EMBL" id="GMG40206.1"/>
    </source>
</evidence>
<dbReference type="GO" id="GO:0006508">
    <property type="term" value="P:proteolysis"/>
    <property type="evidence" value="ECO:0007669"/>
    <property type="project" value="InterPro"/>
</dbReference>
<protein>
    <submittedName>
        <fullName evidence="5">Unnamed protein product</fullName>
    </submittedName>
</protein>
<reference evidence="5" key="1">
    <citation type="submission" date="2023-04" db="EMBL/GenBank/DDBJ databases">
        <title>Ambrosiozyma monospora NBRC 1965.</title>
        <authorList>
            <person name="Ichikawa N."/>
            <person name="Sato H."/>
            <person name="Tonouchi N."/>
        </authorList>
    </citation>
    <scope>NUCLEOTIDE SEQUENCE</scope>
    <source>
        <strain evidence="5">NBRC 1965</strain>
    </source>
</reference>
<feature type="signal peptide" evidence="3">
    <location>
        <begin position="1"/>
        <end position="20"/>
    </location>
</feature>
<dbReference type="InterPro" id="IPR021109">
    <property type="entry name" value="Peptidase_aspartic_dom_sf"/>
</dbReference>
<proteinExistence type="inferred from homology"/>